<feature type="compositionally biased region" description="Polar residues" evidence="2">
    <location>
        <begin position="274"/>
        <end position="283"/>
    </location>
</feature>
<evidence type="ECO:0000256" key="1">
    <source>
        <dbReference type="PROSITE-ProRule" id="PRU00117"/>
    </source>
</evidence>
<dbReference type="Gene3D" id="3.30.1370.10">
    <property type="entry name" value="K Homology domain, type 1"/>
    <property type="match status" value="1"/>
</dbReference>
<keyword evidence="5" id="KW-1185">Reference proteome</keyword>
<dbReference type="Gene3D" id="2.40.50.90">
    <property type="match status" value="1"/>
</dbReference>
<dbReference type="GO" id="GO:0016020">
    <property type="term" value="C:membrane"/>
    <property type="evidence" value="ECO:0007669"/>
    <property type="project" value="TreeGrafter"/>
</dbReference>
<dbReference type="PROSITE" id="PS50084">
    <property type="entry name" value="KH_TYPE_1"/>
    <property type="match status" value="1"/>
</dbReference>
<dbReference type="Gene3D" id="2.30.30.140">
    <property type="match status" value="1"/>
</dbReference>
<evidence type="ECO:0000313" key="5">
    <source>
        <dbReference type="Proteomes" id="UP000265140"/>
    </source>
</evidence>
<dbReference type="CDD" id="cd20407">
    <property type="entry name" value="Tudor_AKAP1"/>
    <property type="match status" value="1"/>
</dbReference>
<feature type="compositionally biased region" description="Low complexity" evidence="2">
    <location>
        <begin position="406"/>
        <end position="420"/>
    </location>
</feature>
<feature type="compositionally biased region" description="Low complexity" evidence="2">
    <location>
        <begin position="125"/>
        <end position="138"/>
    </location>
</feature>
<evidence type="ECO:0000256" key="2">
    <source>
        <dbReference type="SAM" id="MobiDB-lite"/>
    </source>
</evidence>
<feature type="compositionally biased region" description="Polar residues" evidence="2">
    <location>
        <begin position="476"/>
        <end position="487"/>
    </location>
</feature>
<dbReference type="GO" id="GO:0005739">
    <property type="term" value="C:mitochondrion"/>
    <property type="evidence" value="ECO:0007669"/>
    <property type="project" value="UniProtKB-ARBA"/>
</dbReference>
<feature type="compositionally biased region" description="Acidic residues" evidence="2">
    <location>
        <begin position="208"/>
        <end position="221"/>
    </location>
</feature>
<dbReference type="GeneTree" id="ENSGT00390000001360"/>
<dbReference type="InterPro" id="IPR036612">
    <property type="entry name" value="KH_dom_type_1_sf"/>
</dbReference>
<feature type="region of interest" description="Disordered" evidence="2">
    <location>
        <begin position="401"/>
        <end position="487"/>
    </location>
</feature>
<dbReference type="SUPFAM" id="SSF54791">
    <property type="entry name" value="Eukaryotic type KH-domain (KH-domain type I)"/>
    <property type="match status" value="1"/>
</dbReference>
<dbReference type="InterPro" id="IPR035437">
    <property type="entry name" value="SNase_OB-fold_sf"/>
</dbReference>
<dbReference type="AlphaFoldDB" id="A0AAY5KAC2"/>
<feature type="region of interest" description="Disordered" evidence="2">
    <location>
        <begin position="31"/>
        <end position="72"/>
    </location>
</feature>
<evidence type="ECO:0000259" key="3">
    <source>
        <dbReference type="PROSITE" id="PS50304"/>
    </source>
</evidence>
<dbReference type="InterPro" id="IPR047368">
    <property type="entry name" value="KH-I_AKAP1"/>
</dbReference>
<organism evidence="4 5">
    <name type="scientific">Esox lucius</name>
    <name type="common">Northern pike</name>
    <dbReference type="NCBI Taxonomy" id="8010"/>
    <lineage>
        <taxon>Eukaryota</taxon>
        <taxon>Metazoa</taxon>
        <taxon>Chordata</taxon>
        <taxon>Craniata</taxon>
        <taxon>Vertebrata</taxon>
        <taxon>Euteleostomi</taxon>
        <taxon>Actinopterygii</taxon>
        <taxon>Neopterygii</taxon>
        <taxon>Teleostei</taxon>
        <taxon>Protacanthopterygii</taxon>
        <taxon>Esociformes</taxon>
        <taxon>Esocidae</taxon>
        <taxon>Esox</taxon>
    </lineage>
</organism>
<dbReference type="Pfam" id="PF00013">
    <property type="entry name" value="KH_1"/>
    <property type="match status" value="1"/>
</dbReference>
<feature type="compositionally biased region" description="Basic and acidic residues" evidence="2">
    <location>
        <begin position="32"/>
        <end position="49"/>
    </location>
</feature>
<feature type="region of interest" description="Disordered" evidence="2">
    <location>
        <begin position="189"/>
        <end position="230"/>
    </location>
</feature>
<reference evidence="4" key="3">
    <citation type="submission" date="2025-09" db="UniProtKB">
        <authorList>
            <consortium name="Ensembl"/>
        </authorList>
    </citation>
    <scope>IDENTIFICATION</scope>
</reference>
<dbReference type="PROSITE" id="PS50304">
    <property type="entry name" value="TUDOR"/>
    <property type="match status" value="1"/>
</dbReference>
<reference evidence="4 5" key="1">
    <citation type="submission" date="2020-02" db="EMBL/GenBank/DDBJ databases">
        <title>Esox lucius (northern pike) genome, fEsoLuc1, primary haplotype.</title>
        <authorList>
            <person name="Myers G."/>
            <person name="Karagic N."/>
            <person name="Meyer A."/>
            <person name="Pippel M."/>
            <person name="Reichard M."/>
            <person name="Winkler S."/>
            <person name="Tracey A."/>
            <person name="Sims Y."/>
            <person name="Howe K."/>
            <person name="Rhie A."/>
            <person name="Formenti G."/>
            <person name="Durbin R."/>
            <person name="Fedrigo O."/>
            <person name="Jarvis E.D."/>
        </authorList>
    </citation>
    <scope>NUCLEOTIDE SEQUENCE [LARGE SCALE GENOMIC DNA]</scope>
</reference>
<dbReference type="CDD" id="cd22395">
    <property type="entry name" value="KH-I_AKAP1"/>
    <property type="match status" value="1"/>
</dbReference>
<sequence length="833" mass="89818">MALRLPSVLTLSLSGALAFLGLWWYTSRKKGHTDEGDAKDKMAADREHLLSSASEEAAGVVGNSCSTGSGGDECAASRRWLVEREPVHNADYPEAAGLGSFPLCPPQPVERAFAGCLRGSLDTATVEPVTESSESSAEGYPETSPSSQGQQGPERDMSLKMNHQPPCDEEQVTSLCVLGDGKSDVSGMSACYKPPALESVPDSASTEEPAEEVREDPEGEVGEEKMSMPFAETRPPIDLAENLVSKDDPPDLSALEELVCDSSLLDDTGPASPSHRSLSQVTPPGQPVVIPRSPQKKDQFEECELSRSDTLEMRHLASGLITDVVTAALNQVMQEQTLLELVQSRDPCADHLSMDDSQMTHLLPKDQCSGTGSEKARSSPAVCEDVKLDCCRSGGSELAELADVDSGSSSAQSEESSSGEDLSPRVSPQPPREQAEGPGTTRMAHINGHGMENVAVSGPGVNSVDSAHSHWEHSNRASPLSQLLNTGQPNEKYNNNCSSSSQTPTVWEIEVPKHLVGRLIGKQGRYVSHLKETSGAKVFITTLPYTQEVQICHLEGESTTPLGSPRQDVALVRSFVPSPGPWWSSQSGPVFPPGSEEQVGCALELIRKKFKDLDVTNCSVRPPVAGLPSLPVTSWLMLPHRLTVEVTVVLVASGNYVFLQQHTHPTFHALRSLDQQMTLCYSHPGCPALPAPLEVGVICAAQMPEGAWWRAQVISYHEDTREVELRYVDYGGYDRVKIDTLRQIRSDFVSLPFQGSEVILENIAPLPGEEEFSAASKCALEEMTQGLAVLAQVTSCHPTGIPLVQLWRTEGEGLVSVNRALVDNGLCRWVDSP</sequence>
<dbReference type="Ensembl" id="ENSELUT00000089311.1">
    <property type="protein sequence ID" value="ENSELUP00000085195.1"/>
    <property type="gene ID" value="ENSELUG00000011820.3"/>
</dbReference>
<dbReference type="InterPro" id="IPR004088">
    <property type="entry name" value="KH_dom_type_1"/>
</dbReference>
<dbReference type="GO" id="GO:0003723">
    <property type="term" value="F:RNA binding"/>
    <property type="evidence" value="ECO:0007669"/>
    <property type="project" value="UniProtKB-UniRule"/>
</dbReference>
<dbReference type="InterPro" id="IPR004087">
    <property type="entry name" value="KH_dom"/>
</dbReference>
<name>A0AAY5KAC2_ESOLU</name>
<dbReference type="PANTHER" id="PTHR22948">
    <property type="entry name" value="TUDOR DOMAIN CONTAINING PROTEIN"/>
    <property type="match status" value="1"/>
</dbReference>
<dbReference type="Proteomes" id="UP000265140">
    <property type="component" value="Chromosome 7"/>
</dbReference>
<feature type="region of interest" description="Disordered" evidence="2">
    <location>
        <begin position="264"/>
        <end position="298"/>
    </location>
</feature>
<dbReference type="PANTHER" id="PTHR22948:SF65">
    <property type="entry name" value="A-KINASE ANCHORING PROTEIN 1"/>
    <property type="match status" value="1"/>
</dbReference>
<protein>
    <recommendedName>
        <fullName evidence="3">Tudor domain-containing protein</fullName>
    </recommendedName>
</protein>
<dbReference type="Pfam" id="PF00567">
    <property type="entry name" value="TUDOR"/>
    <property type="match status" value="1"/>
</dbReference>
<reference evidence="4" key="2">
    <citation type="submission" date="2025-08" db="UniProtKB">
        <authorList>
            <consortium name="Ensembl"/>
        </authorList>
    </citation>
    <scope>IDENTIFICATION</scope>
</reference>
<accession>A0AAY5KAC2</accession>
<feature type="region of interest" description="Disordered" evidence="2">
    <location>
        <begin position="125"/>
        <end position="166"/>
    </location>
</feature>
<dbReference type="InterPro" id="IPR050621">
    <property type="entry name" value="Tudor_domain_containing"/>
</dbReference>
<evidence type="ECO:0000313" key="4">
    <source>
        <dbReference type="Ensembl" id="ENSELUP00000085195.1"/>
    </source>
</evidence>
<dbReference type="GO" id="GO:0034237">
    <property type="term" value="F:protein kinase A regulatory subunit binding"/>
    <property type="evidence" value="ECO:0007669"/>
    <property type="project" value="TreeGrafter"/>
</dbReference>
<dbReference type="InterPro" id="IPR047367">
    <property type="entry name" value="Tudor_AKAP1"/>
</dbReference>
<keyword evidence="1" id="KW-0694">RNA-binding</keyword>
<feature type="domain" description="Tudor" evidence="3">
    <location>
        <begin position="692"/>
        <end position="751"/>
    </location>
</feature>
<dbReference type="InterPro" id="IPR002999">
    <property type="entry name" value="Tudor"/>
</dbReference>
<proteinExistence type="predicted"/>
<dbReference type="SMART" id="SM00322">
    <property type="entry name" value="KH"/>
    <property type="match status" value="1"/>
</dbReference>
<dbReference type="SMART" id="SM00333">
    <property type="entry name" value="TUDOR"/>
    <property type="match status" value="1"/>
</dbReference>
<dbReference type="SUPFAM" id="SSF63748">
    <property type="entry name" value="Tudor/PWWP/MBT"/>
    <property type="match status" value="1"/>
</dbReference>